<dbReference type="AlphaFoldDB" id="A0A8J4E6P9"/>
<organism evidence="1 2">
    <name type="scientific">Virgisporangium aurantiacum</name>
    <dbReference type="NCBI Taxonomy" id="175570"/>
    <lineage>
        <taxon>Bacteria</taxon>
        <taxon>Bacillati</taxon>
        <taxon>Actinomycetota</taxon>
        <taxon>Actinomycetes</taxon>
        <taxon>Micromonosporales</taxon>
        <taxon>Micromonosporaceae</taxon>
        <taxon>Virgisporangium</taxon>
    </lineage>
</organism>
<comment type="caution">
    <text evidence="1">The sequence shown here is derived from an EMBL/GenBank/DDBJ whole genome shotgun (WGS) entry which is preliminary data.</text>
</comment>
<name>A0A8J4E6P9_9ACTN</name>
<reference evidence="1" key="1">
    <citation type="submission" date="2021-01" db="EMBL/GenBank/DDBJ databases">
        <title>Whole genome shotgun sequence of Virgisporangium aurantiacum NBRC 16421.</title>
        <authorList>
            <person name="Komaki H."/>
            <person name="Tamura T."/>
        </authorList>
    </citation>
    <scope>NUCLEOTIDE SEQUENCE</scope>
    <source>
        <strain evidence="1">NBRC 16421</strain>
    </source>
</reference>
<protein>
    <submittedName>
        <fullName evidence="1">Uncharacterized protein</fullName>
    </submittedName>
</protein>
<accession>A0A8J4E6P9</accession>
<proteinExistence type="predicted"/>
<evidence type="ECO:0000313" key="1">
    <source>
        <dbReference type="EMBL" id="GIJ63459.1"/>
    </source>
</evidence>
<dbReference type="EMBL" id="BOPG01000095">
    <property type="protein sequence ID" value="GIJ63459.1"/>
    <property type="molecule type" value="Genomic_DNA"/>
</dbReference>
<gene>
    <name evidence="1" type="ORF">Vau01_109750</name>
</gene>
<evidence type="ECO:0000313" key="2">
    <source>
        <dbReference type="Proteomes" id="UP000612585"/>
    </source>
</evidence>
<sequence length="331" mass="37295">MAADRRLALHAILPDRYSDLEVLASTIDHLGRLVALVGDSACGYFPIPDRYWRYPPPRYDAIAVICSGSDVDEIRLNDLDLWFTEIDTLGDGVVLAANRCQPTGVSARRHLKPVPEGEIHLTENVRVFDSRSRTRAAFYAGDGIQQLMTDRRGRIWTSYSDESSYWSPNPDGTRSYAFMVGLARWDSGGGEPWMASGETREVAWLDCYAMNVGRDRVHACPYPDFSVVEIGTHHLQTVTPNTVTRCRGLAVAGSEFAFLDQRRTGDGTRWEICRARREEDVVVEAGRENLVLPDGRQPPGWARGRVGRDATLWLCADDERNWYRYDLDAHA</sequence>
<dbReference type="RefSeq" id="WP_204010019.1">
    <property type="nucleotide sequence ID" value="NZ_BOPG01000095.1"/>
</dbReference>
<keyword evidence="2" id="KW-1185">Reference proteome</keyword>
<dbReference type="Proteomes" id="UP000612585">
    <property type="component" value="Unassembled WGS sequence"/>
</dbReference>